<dbReference type="EMBL" id="JBHSGI010000009">
    <property type="protein sequence ID" value="MFC4669188.1"/>
    <property type="molecule type" value="Genomic_DNA"/>
</dbReference>
<name>A0ABV9KGY0_9RHOB</name>
<evidence type="ECO:0000313" key="3">
    <source>
        <dbReference type="Proteomes" id="UP001595973"/>
    </source>
</evidence>
<proteinExistence type="predicted"/>
<dbReference type="PANTHER" id="PTHR34846:SF11">
    <property type="entry name" value="4-CARBOXYMUCONOLACTONE DECARBOXYLASE FAMILY PROTEIN (AFU_ORTHOLOGUE AFUA_6G11590)"/>
    <property type="match status" value="1"/>
</dbReference>
<keyword evidence="3" id="KW-1185">Reference proteome</keyword>
<dbReference type="Gene3D" id="1.20.1290.10">
    <property type="entry name" value="AhpD-like"/>
    <property type="match status" value="1"/>
</dbReference>
<comment type="caution">
    <text evidence="2">The sequence shown here is derived from an EMBL/GenBank/DDBJ whole genome shotgun (WGS) entry which is preliminary data.</text>
</comment>
<evidence type="ECO:0000259" key="1">
    <source>
        <dbReference type="Pfam" id="PF02627"/>
    </source>
</evidence>
<dbReference type="Pfam" id="PF02627">
    <property type="entry name" value="CMD"/>
    <property type="match status" value="1"/>
</dbReference>
<dbReference type="RefSeq" id="WP_380717598.1">
    <property type="nucleotide sequence ID" value="NZ_JBHSGI010000009.1"/>
</dbReference>
<organism evidence="2 3">
    <name type="scientific">Seohaeicola nanhaiensis</name>
    <dbReference type="NCBI Taxonomy" id="1387282"/>
    <lineage>
        <taxon>Bacteria</taxon>
        <taxon>Pseudomonadati</taxon>
        <taxon>Pseudomonadota</taxon>
        <taxon>Alphaproteobacteria</taxon>
        <taxon>Rhodobacterales</taxon>
        <taxon>Roseobacteraceae</taxon>
        <taxon>Seohaeicola</taxon>
    </lineage>
</organism>
<gene>
    <name evidence="2" type="ORF">ACFO5X_11530</name>
</gene>
<dbReference type="PANTHER" id="PTHR34846">
    <property type="entry name" value="4-CARBOXYMUCONOLACTONE DECARBOXYLASE FAMILY PROTEIN (AFU_ORTHOLOGUE AFUA_6G11590)"/>
    <property type="match status" value="1"/>
</dbReference>
<dbReference type="InterPro" id="IPR003779">
    <property type="entry name" value="CMD-like"/>
</dbReference>
<dbReference type="InterPro" id="IPR029032">
    <property type="entry name" value="AhpD-like"/>
</dbReference>
<dbReference type="SUPFAM" id="SSF69118">
    <property type="entry name" value="AhpD-like"/>
    <property type="match status" value="1"/>
</dbReference>
<sequence length="184" mass="19895">MTRPAFPPLTDDSWPEAARGLRDGFAGKLNVYRVMAHHPALLNAWAPLRAHVVVDNVLGKQFSEVVILRTGVHLGSSYEWNHHVSRGRACGMSDARIASIKGAPDEMEPDDATLARAVDELFTDKRLTPETQTALVALVGREGVFDVIATVGFYSTLGYILNSCDTPLDANVAAELEAQPLAAT</sequence>
<dbReference type="Proteomes" id="UP001595973">
    <property type="component" value="Unassembled WGS sequence"/>
</dbReference>
<feature type="domain" description="Carboxymuconolactone decarboxylase-like" evidence="1">
    <location>
        <begin position="39"/>
        <end position="99"/>
    </location>
</feature>
<evidence type="ECO:0000313" key="2">
    <source>
        <dbReference type="EMBL" id="MFC4669188.1"/>
    </source>
</evidence>
<accession>A0ABV9KGY0</accession>
<reference evidence="3" key="1">
    <citation type="journal article" date="2019" name="Int. J. Syst. Evol. Microbiol.">
        <title>The Global Catalogue of Microorganisms (GCM) 10K type strain sequencing project: providing services to taxonomists for standard genome sequencing and annotation.</title>
        <authorList>
            <consortium name="The Broad Institute Genomics Platform"/>
            <consortium name="The Broad Institute Genome Sequencing Center for Infectious Disease"/>
            <person name="Wu L."/>
            <person name="Ma J."/>
        </authorList>
    </citation>
    <scope>NUCLEOTIDE SEQUENCE [LARGE SCALE GENOMIC DNA]</scope>
    <source>
        <strain evidence="3">CGMCC 4.7283</strain>
    </source>
</reference>
<protein>
    <submittedName>
        <fullName evidence="2">Carboxymuconolactone decarboxylase family protein</fullName>
    </submittedName>
</protein>